<evidence type="ECO:0000256" key="2">
    <source>
        <dbReference type="ARBA" id="ARBA00022475"/>
    </source>
</evidence>
<reference evidence="9 10" key="1">
    <citation type="journal article" date="2019" name="Int. J. Syst. Evol. Microbiol.">
        <title>The Global Catalogue of Microorganisms (GCM) 10K type strain sequencing project: providing services to taxonomists for standard genome sequencing and annotation.</title>
        <authorList>
            <consortium name="The Broad Institute Genomics Platform"/>
            <consortium name="The Broad Institute Genome Sequencing Center for Infectious Disease"/>
            <person name="Wu L."/>
            <person name="Ma J."/>
        </authorList>
    </citation>
    <scope>NUCLEOTIDE SEQUENCE [LARGE SCALE GENOMIC DNA]</scope>
    <source>
        <strain evidence="9 10">XZYJT29</strain>
    </source>
</reference>
<evidence type="ECO:0000256" key="5">
    <source>
        <dbReference type="ARBA" id="ARBA00023136"/>
    </source>
</evidence>
<keyword evidence="3 8" id="KW-0812">Transmembrane</keyword>
<evidence type="ECO:0000256" key="3">
    <source>
        <dbReference type="ARBA" id="ARBA00022692"/>
    </source>
</evidence>
<keyword evidence="8" id="KW-0406">Ion transport</keyword>
<evidence type="ECO:0000256" key="6">
    <source>
        <dbReference type="ARBA" id="ARBA00035120"/>
    </source>
</evidence>
<proteinExistence type="inferred from homology"/>
<keyword evidence="2 8" id="KW-1003">Cell membrane</keyword>
<evidence type="ECO:0000313" key="9">
    <source>
        <dbReference type="EMBL" id="MFC7140488.1"/>
    </source>
</evidence>
<gene>
    <name evidence="8" type="primary">fluC</name>
    <name evidence="8" type="synonym">crcB</name>
    <name evidence="9" type="ORF">ACFQMA_11690</name>
</gene>
<dbReference type="AlphaFoldDB" id="A0ABD5Y3N1"/>
<keyword evidence="8" id="KW-0407">Ion channel</keyword>
<dbReference type="GeneID" id="78820778"/>
<protein>
    <recommendedName>
        <fullName evidence="8">Fluoride-specific ion channel FluC</fullName>
    </recommendedName>
</protein>
<name>A0ABD5Y3N1_9EURY</name>
<keyword evidence="10" id="KW-1185">Reference proteome</keyword>
<evidence type="ECO:0000256" key="8">
    <source>
        <dbReference type="HAMAP-Rule" id="MF_00454"/>
    </source>
</evidence>
<dbReference type="InterPro" id="IPR003691">
    <property type="entry name" value="FluC"/>
</dbReference>
<dbReference type="Proteomes" id="UP001596432">
    <property type="component" value="Unassembled WGS sequence"/>
</dbReference>
<evidence type="ECO:0000256" key="7">
    <source>
        <dbReference type="ARBA" id="ARBA00035585"/>
    </source>
</evidence>
<feature type="transmembrane region" description="Helical" evidence="8">
    <location>
        <begin position="95"/>
        <end position="116"/>
    </location>
</feature>
<comment type="function">
    <text evidence="8">Fluoride-specific ion channel. Important for reducing fluoride concentration in the cell, thus reducing its toxicity.</text>
</comment>
<organism evidence="9 10">
    <name type="scientific">Halosimplex aquaticum</name>
    <dbReference type="NCBI Taxonomy" id="3026162"/>
    <lineage>
        <taxon>Archaea</taxon>
        <taxon>Methanobacteriati</taxon>
        <taxon>Methanobacteriota</taxon>
        <taxon>Stenosarchaea group</taxon>
        <taxon>Halobacteria</taxon>
        <taxon>Halobacteriales</taxon>
        <taxon>Haloarculaceae</taxon>
        <taxon>Halosimplex</taxon>
    </lineage>
</organism>
<comment type="catalytic activity">
    <reaction evidence="7">
        <text>fluoride(in) = fluoride(out)</text>
        <dbReference type="Rhea" id="RHEA:76159"/>
        <dbReference type="ChEBI" id="CHEBI:17051"/>
    </reaction>
    <physiologicalReaction direction="left-to-right" evidence="7">
        <dbReference type="Rhea" id="RHEA:76160"/>
    </physiologicalReaction>
</comment>
<accession>A0ABD5Y3N1</accession>
<dbReference type="RefSeq" id="WP_274326045.1">
    <property type="nucleotide sequence ID" value="NZ_CP118158.1"/>
</dbReference>
<feature type="transmembrane region" description="Helical" evidence="8">
    <location>
        <begin position="12"/>
        <end position="30"/>
    </location>
</feature>
<feature type="transmembrane region" description="Helical" evidence="8">
    <location>
        <begin position="36"/>
        <end position="57"/>
    </location>
</feature>
<comment type="subcellular location">
    <subcellularLocation>
        <location evidence="1 8">Cell membrane</location>
        <topology evidence="1 8">Multi-pass membrane protein</topology>
    </subcellularLocation>
</comment>
<evidence type="ECO:0000256" key="4">
    <source>
        <dbReference type="ARBA" id="ARBA00022989"/>
    </source>
</evidence>
<dbReference type="GO" id="GO:0062054">
    <property type="term" value="F:fluoride channel activity"/>
    <property type="evidence" value="ECO:0007669"/>
    <property type="project" value="UniProtKB-UniRule"/>
</dbReference>
<evidence type="ECO:0000313" key="10">
    <source>
        <dbReference type="Proteomes" id="UP001596432"/>
    </source>
</evidence>
<comment type="similarity">
    <text evidence="6 8">Belongs to the fluoride channel Fluc/FEX (TC 1.A.43) family.</text>
</comment>
<sequence length="136" mass="14401">MRQTHPLEHVETILIIAVGGFAGANLRYFVELTLPSSLAATMTVNVLGSMALGFLFYENILGDTISESGRAIMATGFISSFTTYSTFIIDAISTTPLVGVGYVITSYGLGFTAVVVGRASARRVTASNQLPLEVSD</sequence>
<comment type="caution">
    <text evidence="9">The sequence shown here is derived from an EMBL/GenBank/DDBJ whole genome shotgun (WGS) entry which is preliminary data.</text>
</comment>
<dbReference type="HAMAP" id="MF_00454">
    <property type="entry name" value="FluC"/>
    <property type="match status" value="1"/>
</dbReference>
<keyword evidence="4 8" id="KW-1133">Transmembrane helix</keyword>
<feature type="transmembrane region" description="Helical" evidence="8">
    <location>
        <begin position="69"/>
        <end position="89"/>
    </location>
</feature>
<comment type="caution">
    <text evidence="8">Lacks conserved residue(s) required for the propagation of feature annotation.</text>
</comment>
<dbReference type="GO" id="GO:0005886">
    <property type="term" value="C:plasma membrane"/>
    <property type="evidence" value="ECO:0007669"/>
    <property type="project" value="UniProtKB-SubCell"/>
</dbReference>
<keyword evidence="5 8" id="KW-0472">Membrane</keyword>
<evidence type="ECO:0000256" key="1">
    <source>
        <dbReference type="ARBA" id="ARBA00004651"/>
    </source>
</evidence>
<dbReference type="Pfam" id="PF02537">
    <property type="entry name" value="CRCB"/>
    <property type="match status" value="1"/>
</dbReference>
<dbReference type="EMBL" id="JBHTAS010000001">
    <property type="protein sequence ID" value="MFC7140488.1"/>
    <property type="molecule type" value="Genomic_DNA"/>
</dbReference>
<keyword evidence="8" id="KW-0813">Transport</keyword>
<dbReference type="GO" id="GO:0140114">
    <property type="term" value="P:cellular detoxification of fluoride"/>
    <property type="evidence" value="ECO:0007669"/>
    <property type="project" value="UniProtKB-UniRule"/>
</dbReference>